<keyword evidence="1" id="KW-1188">Viral release from host cell</keyword>
<protein>
    <recommendedName>
        <fullName evidence="4">Phage tail tape measure protein domain-containing protein</fullName>
    </recommendedName>
</protein>
<evidence type="ECO:0000256" key="2">
    <source>
        <dbReference type="SAM" id="Coils"/>
    </source>
</evidence>
<evidence type="ECO:0000313" key="5">
    <source>
        <dbReference type="EMBL" id="KKN23031.1"/>
    </source>
</evidence>
<comment type="caution">
    <text evidence="5">The sequence shown here is derived from an EMBL/GenBank/DDBJ whole genome shotgun (WGS) entry which is preliminary data.</text>
</comment>
<reference evidence="5" key="1">
    <citation type="journal article" date="2015" name="Nature">
        <title>Complex archaea that bridge the gap between prokaryotes and eukaryotes.</title>
        <authorList>
            <person name="Spang A."/>
            <person name="Saw J.H."/>
            <person name="Jorgensen S.L."/>
            <person name="Zaremba-Niedzwiedzka K."/>
            <person name="Martijn J."/>
            <person name="Lind A.E."/>
            <person name="van Eijk R."/>
            <person name="Schleper C."/>
            <person name="Guy L."/>
            <person name="Ettema T.J."/>
        </authorList>
    </citation>
    <scope>NUCLEOTIDE SEQUENCE</scope>
</reference>
<dbReference type="PANTHER" id="PTHR37813">
    <property type="entry name" value="FELS-2 PROPHAGE PROTEIN"/>
    <property type="match status" value="1"/>
</dbReference>
<name>A0A0F9RD15_9ZZZZ</name>
<dbReference type="EMBL" id="LAZR01003011">
    <property type="protein sequence ID" value="KKN23031.1"/>
    <property type="molecule type" value="Genomic_DNA"/>
</dbReference>
<keyword evidence="3" id="KW-0472">Membrane</keyword>
<dbReference type="NCBIfam" id="TIGR01760">
    <property type="entry name" value="tape_meas_TP901"/>
    <property type="match status" value="1"/>
</dbReference>
<feature type="transmembrane region" description="Helical" evidence="3">
    <location>
        <begin position="412"/>
        <end position="436"/>
    </location>
</feature>
<organism evidence="5">
    <name type="scientific">marine sediment metagenome</name>
    <dbReference type="NCBI Taxonomy" id="412755"/>
    <lineage>
        <taxon>unclassified sequences</taxon>
        <taxon>metagenomes</taxon>
        <taxon>ecological metagenomes</taxon>
    </lineage>
</organism>
<proteinExistence type="predicted"/>
<dbReference type="PANTHER" id="PTHR37813:SF1">
    <property type="entry name" value="FELS-2 PROPHAGE PROTEIN"/>
    <property type="match status" value="1"/>
</dbReference>
<evidence type="ECO:0000256" key="3">
    <source>
        <dbReference type="SAM" id="Phobius"/>
    </source>
</evidence>
<evidence type="ECO:0000259" key="4">
    <source>
        <dbReference type="Pfam" id="PF10145"/>
    </source>
</evidence>
<feature type="coiled-coil region" evidence="2">
    <location>
        <begin position="514"/>
        <end position="541"/>
    </location>
</feature>
<feature type="transmembrane region" description="Helical" evidence="3">
    <location>
        <begin position="456"/>
        <end position="475"/>
    </location>
</feature>
<keyword evidence="3" id="KW-0812">Transmembrane</keyword>
<gene>
    <name evidence="5" type="ORF">LCGC14_0909020</name>
</gene>
<accession>A0A0F9RD15</accession>
<dbReference type="InterPro" id="IPR010090">
    <property type="entry name" value="Phage_tape_meas"/>
</dbReference>
<sequence>MATTEIERLLVRLVGDATSYQKMLRDAQVSAKQAAAVVQSAGQKMEQIAASLKRFGASMSRFGRSLALRVTAPLTIMGGLAVHAFAKFDKAMTESTSIMQTTGNQVEQMRELALELSTRATQGPKDLAESFFFLASAGLDAEASMKALPQVSQFATAGAFDMAEATDLLTDAQQAMGLSSKDADENLRQLIRTSDAFVKANQLANTSVRQISQALTADAGTAAKDFGQSLETTVAVLSAYASAGKKGAEAGNLFGRATRLLTSAQMKNAAEFEKRGIRVINEATGEFSNFIDIIADMEKSFKGLTKPEIKKALSNLGFEALAQKSLAPLIGLSETMKDYEKQIISAGGATKEVADKQMKSFSNQLKILKNQLTVVRIGIGETLAPMITKLSGYIKDGISYWRKLSLEVKRTAVIISVVAAAIGPLLIAFGSLIRIVGFSVLGLRTLRTVVLSTKAAMLRLVSIGVVGFFIALRVATAGLRKELEGVVKSNEKLLRLQSKRIQVMGGIEDPAKRIAALRQEQKRLLSVVQAVQRELNSAQKQLDPMQQPAGLSRMAANFQRLGTVFGIDPTEGAEANLESAEQSLREANDALESALASKSTIEKESLVSTKQVLDMEVAARRKAAEESKQLIKSLEDSLLKSRFAAAVGQQAQEASQAEQIRRQFLPPKEVFKEKIKELEHLLEVGAFGKGFKAELTFVRAFKGAEKALADALKPLEKNPITIPIRFQIVTGVGVGSAEDISRIAEFRLASRRVNRKADRRTPVLDAAEQQSMWGWTKDMPGLNGEEAKKHTDLLVQIRDALEDRETIELEAAELE</sequence>
<dbReference type="Pfam" id="PF10145">
    <property type="entry name" value="PhageMin_Tail"/>
    <property type="match status" value="1"/>
</dbReference>
<evidence type="ECO:0000256" key="1">
    <source>
        <dbReference type="ARBA" id="ARBA00022612"/>
    </source>
</evidence>
<keyword evidence="3" id="KW-1133">Transmembrane helix</keyword>
<keyword evidence="2" id="KW-0175">Coiled coil</keyword>
<dbReference type="AlphaFoldDB" id="A0A0F9RD15"/>
<feature type="coiled-coil region" evidence="2">
    <location>
        <begin position="570"/>
        <end position="604"/>
    </location>
</feature>
<feature type="domain" description="Phage tail tape measure protein" evidence="4">
    <location>
        <begin position="110"/>
        <end position="316"/>
    </location>
</feature>